<evidence type="ECO:0000256" key="6">
    <source>
        <dbReference type="SAM" id="Phobius"/>
    </source>
</evidence>
<keyword evidence="5 6" id="KW-0472">Membrane</keyword>
<comment type="subcellular location">
    <subcellularLocation>
        <location evidence="1">Cell membrane</location>
        <topology evidence="1">Multi-pass membrane protein</topology>
    </subcellularLocation>
</comment>
<dbReference type="GO" id="GO:0005886">
    <property type="term" value="C:plasma membrane"/>
    <property type="evidence" value="ECO:0007669"/>
    <property type="project" value="UniProtKB-SubCell"/>
</dbReference>
<accession>A0A1G6XX44</accession>
<evidence type="ECO:0000256" key="2">
    <source>
        <dbReference type="ARBA" id="ARBA00022475"/>
    </source>
</evidence>
<gene>
    <name evidence="7" type="ORF">SAMN04488071_1380</name>
</gene>
<keyword evidence="3 6" id="KW-0812">Transmembrane</keyword>
<name>A0A1G6XX44_9PROT</name>
<dbReference type="AlphaFoldDB" id="A0A1G6XX44"/>
<feature type="transmembrane region" description="Helical" evidence="6">
    <location>
        <begin position="41"/>
        <end position="65"/>
    </location>
</feature>
<evidence type="ECO:0000256" key="4">
    <source>
        <dbReference type="ARBA" id="ARBA00022989"/>
    </source>
</evidence>
<evidence type="ECO:0000313" key="8">
    <source>
        <dbReference type="Proteomes" id="UP000183685"/>
    </source>
</evidence>
<feature type="transmembrane region" description="Helical" evidence="6">
    <location>
        <begin position="155"/>
        <end position="177"/>
    </location>
</feature>
<keyword evidence="8" id="KW-1185">Reference proteome</keyword>
<keyword evidence="4 6" id="KW-1133">Transmembrane helix</keyword>
<organism evidence="7 8">
    <name type="scientific">Kordiimonas lacus</name>
    <dbReference type="NCBI Taxonomy" id="637679"/>
    <lineage>
        <taxon>Bacteria</taxon>
        <taxon>Pseudomonadati</taxon>
        <taxon>Pseudomonadota</taxon>
        <taxon>Alphaproteobacteria</taxon>
        <taxon>Kordiimonadales</taxon>
        <taxon>Kordiimonadaceae</taxon>
        <taxon>Kordiimonas</taxon>
    </lineage>
</organism>
<protein>
    <submittedName>
        <fullName evidence="7">Threonine/homoserine/homoserine lactone efflux protein</fullName>
    </submittedName>
</protein>
<dbReference type="GO" id="GO:0015171">
    <property type="term" value="F:amino acid transmembrane transporter activity"/>
    <property type="evidence" value="ECO:0007669"/>
    <property type="project" value="TreeGrafter"/>
</dbReference>
<dbReference type="InterPro" id="IPR001123">
    <property type="entry name" value="LeuE-type"/>
</dbReference>
<dbReference type="Proteomes" id="UP000183685">
    <property type="component" value="Unassembled WGS sequence"/>
</dbReference>
<dbReference type="PIRSF" id="PIRSF006324">
    <property type="entry name" value="LeuE"/>
    <property type="match status" value="1"/>
</dbReference>
<keyword evidence="2" id="KW-1003">Cell membrane</keyword>
<evidence type="ECO:0000256" key="5">
    <source>
        <dbReference type="ARBA" id="ARBA00023136"/>
    </source>
</evidence>
<dbReference type="Pfam" id="PF01810">
    <property type="entry name" value="LysE"/>
    <property type="match status" value="1"/>
</dbReference>
<feature type="transmembrane region" description="Helical" evidence="6">
    <location>
        <begin position="71"/>
        <end position="89"/>
    </location>
</feature>
<evidence type="ECO:0000313" key="7">
    <source>
        <dbReference type="EMBL" id="SDD81997.1"/>
    </source>
</evidence>
<dbReference type="OrthoDB" id="9807053at2"/>
<feature type="transmembrane region" description="Helical" evidence="6">
    <location>
        <begin position="6"/>
        <end position="29"/>
    </location>
</feature>
<dbReference type="EMBL" id="FNAK01000003">
    <property type="protein sequence ID" value="SDD81997.1"/>
    <property type="molecule type" value="Genomic_DNA"/>
</dbReference>
<evidence type="ECO:0000256" key="3">
    <source>
        <dbReference type="ARBA" id="ARBA00022692"/>
    </source>
</evidence>
<dbReference type="PANTHER" id="PTHR30086">
    <property type="entry name" value="ARGININE EXPORTER PROTEIN ARGO"/>
    <property type="match status" value="1"/>
</dbReference>
<dbReference type="PANTHER" id="PTHR30086:SF20">
    <property type="entry name" value="ARGININE EXPORTER PROTEIN ARGO-RELATED"/>
    <property type="match status" value="1"/>
</dbReference>
<sequence length="214" mass="22821">MPGFDSLFPFFIATAIFAFMPGPAILYTAAQTVARGRKAGFMAALGIHLGCYIHVIAAALGLSAIFTHVPLAYTAVKLAGAAYLVWLGVKMVRQKLAPADTAHDQEMIGQTKSAQRAFFESMTVEILNPKVAIFFIAFLPQFVDAHGAWPVWAQFMALGAFVNICFSSADVMVIFAADRVAKGMKGIGRKLDLPNKVAGLALIGLGARLALADD</sequence>
<proteinExistence type="predicted"/>
<reference evidence="7 8" key="1">
    <citation type="submission" date="2016-10" db="EMBL/GenBank/DDBJ databases">
        <authorList>
            <person name="de Groot N.N."/>
        </authorList>
    </citation>
    <scope>NUCLEOTIDE SEQUENCE [LARGE SCALE GENOMIC DNA]</scope>
    <source>
        <strain evidence="7 8">CGMCC 1.9109</strain>
    </source>
</reference>
<dbReference type="RefSeq" id="WP_068301867.1">
    <property type="nucleotide sequence ID" value="NZ_FNAK01000003.1"/>
</dbReference>
<evidence type="ECO:0000256" key="1">
    <source>
        <dbReference type="ARBA" id="ARBA00004651"/>
    </source>
</evidence>